<keyword evidence="2" id="KW-0963">Cytoplasm</keyword>
<comment type="subcellular location">
    <subcellularLocation>
        <location evidence="2">Cytoplasm</location>
    </subcellularLocation>
</comment>
<dbReference type="EMBL" id="BRXR01000001">
    <property type="protein sequence ID" value="GLC29349.1"/>
    <property type="molecule type" value="Genomic_DNA"/>
</dbReference>
<keyword evidence="1 2" id="KW-0810">Translation regulation</keyword>
<dbReference type="PANTHER" id="PTHR33231">
    <property type="entry name" value="30S RIBOSOMAL PROTEIN"/>
    <property type="match status" value="1"/>
</dbReference>
<dbReference type="InterPro" id="IPR003489">
    <property type="entry name" value="RHF/RaiA"/>
</dbReference>
<dbReference type="Gene3D" id="3.30.505.50">
    <property type="entry name" value="Sigma 54 modulation/S30EA ribosomal protein, C-terminal domain"/>
    <property type="match status" value="1"/>
</dbReference>
<comment type="subunit">
    <text evidence="2">Interacts with 100S ribosomes.</text>
</comment>
<dbReference type="CDD" id="cd00552">
    <property type="entry name" value="RaiA"/>
    <property type="match status" value="1"/>
</dbReference>
<dbReference type="InterPro" id="IPR032528">
    <property type="entry name" value="Ribosom_S30AE_C"/>
</dbReference>
<comment type="function">
    <text evidence="2">Required for dimerization of active 70S ribosomes into 100S ribosomes in stationary phase; 100S ribosomes are translationally inactive and sometimes present during exponential growth.</text>
</comment>
<dbReference type="Pfam" id="PF02482">
    <property type="entry name" value="Ribosomal_S30AE"/>
    <property type="match status" value="1"/>
</dbReference>
<dbReference type="RefSeq" id="WP_264848644.1">
    <property type="nucleotide sequence ID" value="NZ_BRXR01000001.1"/>
</dbReference>
<dbReference type="PANTHER" id="PTHR33231:SF1">
    <property type="entry name" value="30S RIBOSOMAL PROTEIN"/>
    <property type="match status" value="1"/>
</dbReference>
<evidence type="ECO:0000256" key="1">
    <source>
        <dbReference type="ARBA" id="ARBA00022845"/>
    </source>
</evidence>
<name>A0ABQ5N2H7_9CLOT</name>
<protein>
    <recommendedName>
        <fullName evidence="2">Ribosome hibernation promoting factor</fullName>
        <shortName evidence="2">HPF</shortName>
    </recommendedName>
</protein>
<feature type="domain" description="Sigma 54 modulation/S30EA ribosomal protein C-terminal" evidence="3">
    <location>
        <begin position="119"/>
        <end position="173"/>
    </location>
</feature>
<dbReference type="Proteomes" id="UP001208567">
    <property type="component" value="Unassembled WGS sequence"/>
</dbReference>
<sequence length="178" mass="20946">MKLNILGKNIEVTEGLRNAIDKKLSRLDKFFEEDMEAFVTLNVEKARQIIEVSINFNGVLLRSEEANEDMYVAIDIVSDKLERQIRKHKTKIERKYHTNVPLKYKNIPQYEYRDEELRNPEIVKTKKFAIKPMSPEEAVLQMELLGHDFFVYSNDESGEVNVVYKRKDGNYGLIEPEF</sequence>
<keyword evidence="5" id="KW-1185">Reference proteome</keyword>
<dbReference type="HAMAP" id="MF_00839">
    <property type="entry name" value="HPF"/>
    <property type="match status" value="1"/>
</dbReference>
<evidence type="ECO:0000259" key="3">
    <source>
        <dbReference type="Pfam" id="PF16321"/>
    </source>
</evidence>
<organism evidence="4 5">
    <name type="scientific">Clostridium omnivorum</name>
    <dbReference type="NCBI Taxonomy" id="1604902"/>
    <lineage>
        <taxon>Bacteria</taxon>
        <taxon>Bacillati</taxon>
        <taxon>Bacillota</taxon>
        <taxon>Clostridia</taxon>
        <taxon>Eubacteriales</taxon>
        <taxon>Clostridiaceae</taxon>
        <taxon>Clostridium</taxon>
    </lineage>
</organism>
<dbReference type="SUPFAM" id="SSF69754">
    <property type="entry name" value="Ribosome binding protein Y (YfiA homologue)"/>
    <property type="match status" value="1"/>
</dbReference>
<comment type="caution">
    <text evidence="4">The sequence shown here is derived from an EMBL/GenBank/DDBJ whole genome shotgun (WGS) entry which is preliminary data.</text>
</comment>
<dbReference type="InterPro" id="IPR036567">
    <property type="entry name" value="RHF-like"/>
</dbReference>
<dbReference type="NCBIfam" id="TIGR00741">
    <property type="entry name" value="yfiA"/>
    <property type="match status" value="1"/>
</dbReference>
<reference evidence="4 5" key="1">
    <citation type="journal article" date="2024" name="Int. J. Syst. Evol. Microbiol.">
        <title>Clostridium omnivorum sp. nov., isolated from anoxic soil under the treatment of reductive soil disinfestation.</title>
        <authorList>
            <person name="Ueki A."/>
            <person name="Tonouchi A."/>
            <person name="Kaku N."/>
            <person name="Honma S."/>
            <person name="Ueki K."/>
        </authorList>
    </citation>
    <scope>NUCLEOTIDE SEQUENCE [LARGE SCALE GENOMIC DNA]</scope>
    <source>
        <strain evidence="4 5">E14</strain>
    </source>
</reference>
<evidence type="ECO:0000256" key="2">
    <source>
        <dbReference type="HAMAP-Rule" id="MF_00839"/>
    </source>
</evidence>
<dbReference type="Gene3D" id="3.30.160.100">
    <property type="entry name" value="Ribosome hibernation promotion factor-like"/>
    <property type="match status" value="1"/>
</dbReference>
<evidence type="ECO:0000313" key="5">
    <source>
        <dbReference type="Proteomes" id="UP001208567"/>
    </source>
</evidence>
<accession>A0ABQ5N2H7</accession>
<gene>
    <name evidence="2" type="primary">hpf</name>
    <name evidence="4" type="ORF">bsdE14_07590</name>
</gene>
<comment type="similarity">
    <text evidence="2">Belongs to the HPF/YfiA ribosome-associated protein family. Long HPF subfamily.</text>
</comment>
<proteinExistence type="inferred from homology"/>
<dbReference type="InterPro" id="IPR038416">
    <property type="entry name" value="Ribosom_S30AE_C_sf"/>
</dbReference>
<dbReference type="InterPro" id="IPR034694">
    <property type="entry name" value="HPF_long/plastid"/>
</dbReference>
<dbReference type="Pfam" id="PF16321">
    <property type="entry name" value="Ribosom_S30AE_C"/>
    <property type="match status" value="1"/>
</dbReference>
<evidence type="ECO:0000313" key="4">
    <source>
        <dbReference type="EMBL" id="GLC29349.1"/>
    </source>
</evidence>
<dbReference type="InterPro" id="IPR050574">
    <property type="entry name" value="HPF/YfiA_ribosome-assoc"/>
</dbReference>